<feature type="domain" description="RNA polymerase sigma-70 region 2" evidence="4">
    <location>
        <begin position="33"/>
        <end position="99"/>
    </location>
</feature>
<evidence type="ECO:0000313" key="5">
    <source>
        <dbReference type="EMBL" id="MDE8649614.1"/>
    </source>
</evidence>
<dbReference type="Gene3D" id="1.10.1740.10">
    <property type="match status" value="1"/>
</dbReference>
<dbReference type="RefSeq" id="WP_064442773.1">
    <property type="nucleotide sequence ID" value="NZ_CP077418.1"/>
</dbReference>
<gene>
    <name evidence="5" type="ORF">PXH69_32065</name>
</gene>
<dbReference type="PANTHER" id="PTHR43133:SF66">
    <property type="entry name" value="ECF RNA POLYMERASE SIGMA FACTOR SIGK"/>
    <property type="match status" value="1"/>
</dbReference>
<reference evidence="5" key="1">
    <citation type="submission" date="2023-02" db="EMBL/GenBank/DDBJ databases">
        <title>A novel hydrolase synthesized by Rhodococcus erythropolis HQ is responsible for the detoxification of Zearalenone.</title>
        <authorList>
            <person name="Hu J."/>
            <person name="Xu J."/>
        </authorList>
    </citation>
    <scope>NUCLEOTIDE SEQUENCE</scope>
    <source>
        <strain evidence="5">HQ</strain>
    </source>
</reference>
<dbReference type="EMBL" id="JARDXE010000030">
    <property type="protein sequence ID" value="MDE8649614.1"/>
    <property type="molecule type" value="Genomic_DNA"/>
</dbReference>
<dbReference type="InterPro" id="IPR039425">
    <property type="entry name" value="RNA_pol_sigma-70-like"/>
</dbReference>
<keyword evidence="3" id="KW-0804">Transcription</keyword>
<evidence type="ECO:0000313" key="6">
    <source>
        <dbReference type="Proteomes" id="UP001217325"/>
    </source>
</evidence>
<dbReference type="PANTHER" id="PTHR43133">
    <property type="entry name" value="RNA POLYMERASE ECF-TYPE SIGMA FACTO"/>
    <property type="match status" value="1"/>
</dbReference>
<dbReference type="InterPro" id="IPR013325">
    <property type="entry name" value="RNA_pol_sigma_r2"/>
</dbReference>
<evidence type="ECO:0000256" key="2">
    <source>
        <dbReference type="ARBA" id="ARBA00023082"/>
    </source>
</evidence>
<organism evidence="5 6">
    <name type="scientific">Rhodococcus qingshengii</name>
    <dbReference type="NCBI Taxonomy" id="334542"/>
    <lineage>
        <taxon>Bacteria</taxon>
        <taxon>Bacillati</taxon>
        <taxon>Actinomycetota</taxon>
        <taxon>Actinomycetes</taxon>
        <taxon>Mycobacteriales</taxon>
        <taxon>Nocardiaceae</taxon>
        <taxon>Rhodococcus</taxon>
        <taxon>Rhodococcus erythropolis group</taxon>
    </lineage>
</organism>
<dbReference type="AlphaFoldDB" id="A0AAW6LSX2"/>
<dbReference type="GO" id="GO:0006352">
    <property type="term" value="P:DNA-templated transcription initiation"/>
    <property type="evidence" value="ECO:0007669"/>
    <property type="project" value="InterPro"/>
</dbReference>
<sequence>MVNAMGRAGQDSNLARVLLEVASGNRDAFAEFYDRTCGRVYGLIIHMIDDHRRSEEITRQTYAEVWGTASRYRAERGSPTAWVLRIAHRLAVADMRSQQHERIQPIADDFADAQESRRQGENVTREHEITLESFWPTVQHRERKDLYRSYYRAMTSRQIAQADDIPVEVVRSSIKTALLAVHLHYVRTSSRPMSH</sequence>
<dbReference type="SUPFAM" id="SSF88946">
    <property type="entry name" value="Sigma2 domain of RNA polymerase sigma factors"/>
    <property type="match status" value="1"/>
</dbReference>
<dbReference type="Proteomes" id="UP001217325">
    <property type="component" value="Unassembled WGS sequence"/>
</dbReference>
<proteinExistence type="predicted"/>
<dbReference type="GO" id="GO:0016987">
    <property type="term" value="F:sigma factor activity"/>
    <property type="evidence" value="ECO:0007669"/>
    <property type="project" value="UniProtKB-KW"/>
</dbReference>
<keyword evidence="1" id="KW-0805">Transcription regulation</keyword>
<keyword evidence="2" id="KW-0731">Sigma factor</keyword>
<evidence type="ECO:0000259" key="4">
    <source>
        <dbReference type="Pfam" id="PF04542"/>
    </source>
</evidence>
<comment type="caution">
    <text evidence="5">The sequence shown here is derived from an EMBL/GenBank/DDBJ whole genome shotgun (WGS) entry which is preliminary data.</text>
</comment>
<dbReference type="InterPro" id="IPR007627">
    <property type="entry name" value="RNA_pol_sigma70_r2"/>
</dbReference>
<evidence type="ECO:0000256" key="3">
    <source>
        <dbReference type="ARBA" id="ARBA00023163"/>
    </source>
</evidence>
<name>A0AAW6LSX2_RHOSG</name>
<protein>
    <submittedName>
        <fullName evidence="5">Sigma factor</fullName>
    </submittedName>
</protein>
<evidence type="ECO:0000256" key="1">
    <source>
        <dbReference type="ARBA" id="ARBA00023015"/>
    </source>
</evidence>
<accession>A0AAW6LSX2</accession>
<dbReference type="Pfam" id="PF04542">
    <property type="entry name" value="Sigma70_r2"/>
    <property type="match status" value="1"/>
</dbReference>